<accession>A0A1I1GIK9</accession>
<sequence>MYQSQEHSNEELQAFIEAPGRHIVFLSADWCGDCRVIKPFVQAIREEVEKTADWMDADRDKNLDWASQYGLKGIPAFILFQDGQKVDQIGHGERITPKQITEWYENTLK</sequence>
<feature type="domain" description="Thioredoxin" evidence="1">
    <location>
        <begin position="1"/>
        <end position="109"/>
    </location>
</feature>
<dbReference type="RefSeq" id="WP_091502678.1">
    <property type="nucleotide sequence ID" value="NZ_FOLI01000005.1"/>
</dbReference>
<dbReference type="EMBL" id="FOLI01000005">
    <property type="protein sequence ID" value="SFC09708.1"/>
    <property type="molecule type" value="Genomic_DNA"/>
</dbReference>
<dbReference type="STRING" id="283737.SAMN05660453_1040"/>
<dbReference type="InterPro" id="IPR036249">
    <property type="entry name" value="Thioredoxin-like_sf"/>
</dbReference>
<dbReference type="CDD" id="cd02947">
    <property type="entry name" value="TRX_family"/>
    <property type="match status" value="1"/>
</dbReference>
<dbReference type="OrthoDB" id="7629852at2"/>
<name>A0A1I1GIK9_9LACO</name>
<dbReference type="PANTHER" id="PTHR10438">
    <property type="entry name" value="THIOREDOXIN"/>
    <property type="match status" value="1"/>
</dbReference>
<dbReference type="InterPro" id="IPR013766">
    <property type="entry name" value="Thioredoxin_domain"/>
</dbReference>
<dbReference type="Pfam" id="PF00085">
    <property type="entry name" value="Thioredoxin"/>
    <property type="match status" value="1"/>
</dbReference>
<dbReference type="Gene3D" id="3.40.30.10">
    <property type="entry name" value="Glutaredoxin"/>
    <property type="match status" value="1"/>
</dbReference>
<reference evidence="2 3" key="1">
    <citation type="submission" date="2016-10" db="EMBL/GenBank/DDBJ databases">
        <authorList>
            <person name="de Groot N.N."/>
        </authorList>
    </citation>
    <scope>NUCLEOTIDE SEQUENCE [LARGE SCALE GENOMIC DNA]</scope>
    <source>
        <strain evidence="2 3">DSM 19113</strain>
    </source>
</reference>
<evidence type="ECO:0000259" key="1">
    <source>
        <dbReference type="PROSITE" id="PS51352"/>
    </source>
</evidence>
<protein>
    <submittedName>
        <fullName evidence="2">Thioredoxin</fullName>
    </submittedName>
</protein>
<dbReference type="InterPro" id="IPR050620">
    <property type="entry name" value="Thioredoxin_H-type-like"/>
</dbReference>
<evidence type="ECO:0000313" key="2">
    <source>
        <dbReference type="EMBL" id="SFC09708.1"/>
    </source>
</evidence>
<dbReference type="SUPFAM" id="SSF52833">
    <property type="entry name" value="Thioredoxin-like"/>
    <property type="match status" value="1"/>
</dbReference>
<evidence type="ECO:0000313" key="3">
    <source>
        <dbReference type="Proteomes" id="UP000199376"/>
    </source>
</evidence>
<organism evidence="2 3">
    <name type="scientific">Fructobacillus durionis</name>
    <dbReference type="NCBI Taxonomy" id="283737"/>
    <lineage>
        <taxon>Bacteria</taxon>
        <taxon>Bacillati</taxon>
        <taxon>Bacillota</taxon>
        <taxon>Bacilli</taxon>
        <taxon>Lactobacillales</taxon>
        <taxon>Lactobacillaceae</taxon>
        <taxon>Fructobacillus</taxon>
    </lineage>
</organism>
<dbReference type="Proteomes" id="UP000199376">
    <property type="component" value="Unassembled WGS sequence"/>
</dbReference>
<dbReference type="PROSITE" id="PS51352">
    <property type="entry name" value="THIOREDOXIN_2"/>
    <property type="match status" value="1"/>
</dbReference>
<keyword evidence="3" id="KW-1185">Reference proteome</keyword>
<dbReference type="AlphaFoldDB" id="A0A1I1GIK9"/>
<proteinExistence type="predicted"/>
<dbReference type="PANTHER" id="PTHR10438:SF468">
    <property type="entry name" value="THIOREDOXIN-1-RELATED"/>
    <property type="match status" value="1"/>
</dbReference>
<gene>
    <name evidence="2" type="ORF">SAMN05660453_1040</name>
</gene>